<accession>A0A816SLS3</accession>
<gene>
    <name evidence="1" type="ORF">DARMORV10_A06P33460.1</name>
</gene>
<dbReference type="AlphaFoldDB" id="A0A816SLS3"/>
<dbReference type="Proteomes" id="UP001295469">
    <property type="component" value="Chromosome A06"/>
</dbReference>
<evidence type="ECO:0000313" key="1">
    <source>
        <dbReference type="EMBL" id="CAF2088435.1"/>
    </source>
</evidence>
<reference evidence="1" key="1">
    <citation type="submission" date="2021-01" db="EMBL/GenBank/DDBJ databases">
        <authorList>
            <consortium name="Genoscope - CEA"/>
            <person name="William W."/>
        </authorList>
    </citation>
    <scope>NUCLEOTIDE SEQUENCE</scope>
</reference>
<name>A0A816SLS3_BRANA</name>
<proteinExistence type="predicted"/>
<protein>
    <submittedName>
        <fullName evidence="1">(rape) hypothetical protein</fullName>
    </submittedName>
</protein>
<organism evidence="1">
    <name type="scientific">Brassica napus</name>
    <name type="common">Rape</name>
    <dbReference type="NCBI Taxonomy" id="3708"/>
    <lineage>
        <taxon>Eukaryota</taxon>
        <taxon>Viridiplantae</taxon>
        <taxon>Streptophyta</taxon>
        <taxon>Embryophyta</taxon>
        <taxon>Tracheophyta</taxon>
        <taxon>Spermatophyta</taxon>
        <taxon>Magnoliopsida</taxon>
        <taxon>eudicotyledons</taxon>
        <taxon>Gunneridae</taxon>
        <taxon>Pentapetalae</taxon>
        <taxon>rosids</taxon>
        <taxon>malvids</taxon>
        <taxon>Brassicales</taxon>
        <taxon>Brassicaceae</taxon>
        <taxon>Brassiceae</taxon>
        <taxon>Brassica</taxon>
    </lineage>
</organism>
<dbReference type="EMBL" id="HG994360">
    <property type="protein sequence ID" value="CAF2088435.1"/>
    <property type="molecule type" value="Genomic_DNA"/>
</dbReference>
<sequence>MDLGVVIRKFIFHFHPGIAYSDSVDYVIQADVAELQRQLMSMVDGQPEELYVNNREVYLEKGAYIHFLWVGTYDNDIYQALV</sequence>